<protein>
    <submittedName>
        <fullName evidence="1">Uncharacterized protein</fullName>
    </submittedName>
</protein>
<reference evidence="1 2" key="1">
    <citation type="submission" date="2024-07" db="EMBL/GenBank/DDBJ databases">
        <title>Section-level genome sequencing and comparative genomics of Aspergillus sections Usti and Cavernicolus.</title>
        <authorList>
            <consortium name="Lawrence Berkeley National Laboratory"/>
            <person name="Nybo J.L."/>
            <person name="Vesth T.C."/>
            <person name="Theobald S."/>
            <person name="Frisvad J.C."/>
            <person name="Larsen T.O."/>
            <person name="Kjaerboelling I."/>
            <person name="Rothschild-Mancinelli K."/>
            <person name="Lyhne E.K."/>
            <person name="Kogle M.E."/>
            <person name="Barry K."/>
            <person name="Clum A."/>
            <person name="Na H."/>
            <person name="Ledsgaard L."/>
            <person name="Lin J."/>
            <person name="Lipzen A."/>
            <person name="Kuo A."/>
            <person name="Riley R."/>
            <person name="Mondo S."/>
            <person name="Labutti K."/>
            <person name="Haridas S."/>
            <person name="Pangalinan J."/>
            <person name="Salamov A.A."/>
            <person name="Simmons B.A."/>
            <person name="Magnuson J.K."/>
            <person name="Chen J."/>
            <person name="Drula E."/>
            <person name="Henrissat B."/>
            <person name="Wiebenga A."/>
            <person name="Lubbers R.J."/>
            <person name="Gomes A.C."/>
            <person name="Macurrencykelacurrency M.R."/>
            <person name="Stajich J."/>
            <person name="Grigoriev I.V."/>
            <person name="Mortensen U.H."/>
            <person name="De Vries R.P."/>
            <person name="Baker S.E."/>
            <person name="Andersen M.R."/>
        </authorList>
    </citation>
    <scope>NUCLEOTIDE SEQUENCE [LARGE SCALE GENOMIC DNA]</scope>
    <source>
        <strain evidence="1 2">CBS 449.75</strain>
    </source>
</reference>
<proteinExistence type="predicted"/>
<dbReference type="Proteomes" id="UP001610432">
    <property type="component" value="Unassembled WGS sequence"/>
</dbReference>
<sequence length="248" mass="28088">MANRPNPHAPGTTHMDVIGISLAVQDLITGKKDKEPDGDVNGVWNSILNWLFDLVEGYVTNPQDQHKLFAGCEGFSDCHTKQRFVDGHHTCFLITQCKRIGKQNADGTWNGGYGRLRGYLHMEHGVDPVEIALMIINQIQYGSSLSQERIRDTRSALEAFQWTLRDSYWIKRCEPELVYEVGDLVASGKSVDSAEFCLGPEELMVEPHWFCNSGLECRKRILRLLRGIKARFDEIVEREGLIPDQIDG</sequence>
<gene>
    <name evidence="1" type="ORF">BJX67DRAFT_384144</name>
</gene>
<dbReference type="RefSeq" id="XP_070882943.1">
    <property type="nucleotide sequence ID" value="XM_071033608.1"/>
</dbReference>
<name>A0ABR4LHD6_9EURO</name>
<accession>A0ABR4LHD6</accession>
<dbReference type="EMBL" id="JBFXLQ010000045">
    <property type="protein sequence ID" value="KAL2863964.1"/>
    <property type="molecule type" value="Genomic_DNA"/>
</dbReference>
<keyword evidence="2" id="KW-1185">Reference proteome</keyword>
<organism evidence="1 2">
    <name type="scientific">Aspergillus lucknowensis</name>
    <dbReference type="NCBI Taxonomy" id="176173"/>
    <lineage>
        <taxon>Eukaryota</taxon>
        <taxon>Fungi</taxon>
        <taxon>Dikarya</taxon>
        <taxon>Ascomycota</taxon>
        <taxon>Pezizomycotina</taxon>
        <taxon>Eurotiomycetes</taxon>
        <taxon>Eurotiomycetidae</taxon>
        <taxon>Eurotiales</taxon>
        <taxon>Aspergillaceae</taxon>
        <taxon>Aspergillus</taxon>
        <taxon>Aspergillus subgen. Nidulantes</taxon>
    </lineage>
</organism>
<evidence type="ECO:0000313" key="2">
    <source>
        <dbReference type="Proteomes" id="UP001610432"/>
    </source>
</evidence>
<dbReference type="GeneID" id="98148680"/>
<evidence type="ECO:0000313" key="1">
    <source>
        <dbReference type="EMBL" id="KAL2863964.1"/>
    </source>
</evidence>
<comment type="caution">
    <text evidence="1">The sequence shown here is derived from an EMBL/GenBank/DDBJ whole genome shotgun (WGS) entry which is preliminary data.</text>
</comment>